<reference evidence="4" key="1">
    <citation type="submission" date="2023-02" db="EMBL/GenBank/DDBJ databases">
        <title>Genome of toxic invasive species Heracleum sosnowskyi carries increased number of genes despite the absence of recent whole-genome duplications.</title>
        <authorList>
            <person name="Schelkunov M."/>
            <person name="Shtratnikova V."/>
            <person name="Makarenko M."/>
            <person name="Klepikova A."/>
            <person name="Omelchenko D."/>
            <person name="Novikova G."/>
            <person name="Obukhova E."/>
            <person name="Bogdanov V."/>
            <person name="Penin A."/>
            <person name="Logacheva M."/>
        </authorList>
    </citation>
    <scope>NUCLEOTIDE SEQUENCE</scope>
    <source>
        <strain evidence="4">Hsosn_3</strain>
        <tissue evidence="4">Leaf</tissue>
    </source>
</reference>
<keyword evidence="1" id="KW-0904">Protein phosphatase</keyword>
<dbReference type="PANTHER" id="PTHR45733">
    <property type="entry name" value="FORMIN-J"/>
    <property type="match status" value="1"/>
</dbReference>
<evidence type="ECO:0000256" key="2">
    <source>
        <dbReference type="SAM" id="MobiDB-lite"/>
    </source>
</evidence>
<keyword evidence="5" id="KW-1185">Reference proteome</keyword>
<dbReference type="SUPFAM" id="SSF49562">
    <property type="entry name" value="C2 domain (Calcium/lipid-binding domain, CaLB)"/>
    <property type="match status" value="1"/>
</dbReference>
<reference evidence="4" key="2">
    <citation type="submission" date="2023-05" db="EMBL/GenBank/DDBJ databases">
        <authorList>
            <person name="Schelkunov M.I."/>
        </authorList>
    </citation>
    <scope>NUCLEOTIDE SEQUENCE</scope>
    <source>
        <strain evidence="4">Hsosn_3</strain>
        <tissue evidence="4">Leaf</tissue>
    </source>
</reference>
<feature type="compositionally biased region" description="Acidic residues" evidence="2">
    <location>
        <begin position="73"/>
        <end position="86"/>
    </location>
</feature>
<proteinExistence type="predicted"/>
<dbReference type="InterPro" id="IPR035892">
    <property type="entry name" value="C2_domain_sf"/>
</dbReference>
<gene>
    <name evidence="4" type="ORF">POM88_049326</name>
</gene>
<dbReference type="AlphaFoldDB" id="A0AAD8LZE6"/>
<feature type="domain" description="C2 tensin-type" evidence="3">
    <location>
        <begin position="1"/>
        <end position="47"/>
    </location>
</feature>
<dbReference type="Proteomes" id="UP001237642">
    <property type="component" value="Unassembled WGS sequence"/>
</dbReference>
<evidence type="ECO:0000259" key="3">
    <source>
        <dbReference type="PROSITE" id="PS51182"/>
    </source>
</evidence>
<feature type="compositionally biased region" description="Pro residues" evidence="2">
    <location>
        <begin position="121"/>
        <end position="140"/>
    </location>
</feature>
<dbReference type="Pfam" id="PF10409">
    <property type="entry name" value="PTEN_C2"/>
    <property type="match status" value="1"/>
</dbReference>
<evidence type="ECO:0000313" key="5">
    <source>
        <dbReference type="Proteomes" id="UP001237642"/>
    </source>
</evidence>
<feature type="region of interest" description="Disordered" evidence="2">
    <location>
        <begin position="58"/>
        <end position="90"/>
    </location>
</feature>
<keyword evidence="1" id="KW-0378">Hydrolase</keyword>
<comment type="caution">
    <text evidence="4">The sequence shown here is derived from an EMBL/GenBank/DDBJ whole genome shotgun (WGS) entry which is preliminary data.</text>
</comment>
<dbReference type="PANTHER" id="PTHR45733:SF10">
    <property type="entry name" value="FORMIN-LIKE PROTEIN 15A-RELATED"/>
    <property type="match status" value="1"/>
</dbReference>
<dbReference type="InterPro" id="IPR051144">
    <property type="entry name" value="Formin_homology_domain"/>
</dbReference>
<dbReference type="InterPro" id="IPR014020">
    <property type="entry name" value="Tensin_C2-dom"/>
</dbReference>
<dbReference type="PROSITE" id="PS51182">
    <property type="entry name" value="C2_TENSIN"/>
    <property type="match status" value="1"/>
</dbReference>
<dbReference type="Gene3D" id="2.60.40.1110">
    <property type="match status" value="1"/>
</dbReference>
<accession>A0AAD8LZE6</accession>
<dbReference type="EMBL" id="JAUIZM010000011">
    <property type="protein sequence ID" value="KAK1356070.1"/>
    <property type="molecule type" value="Genomic_DNA"/>
</dbReference>
<evidence type="ECO:0000256" key="1">
    <source>
        <dbReference type="ARBA" id="ARBA00022912"/>
    </source>
</evidence>
<sequence>MMFRVMFHTAFIRLNVLMLNRDEVDVLWDVKVRFPEDFVAEVLFADLDALPSIIHIEAPSDDGTETQKSSPDEFYEAEEQENEVDSESFHELKPVTLKRINGLKWKELPSPPSHQLSSGPTAPPSPPPSDPKPQTLPPPLMNKTPTMNKTLHMMIILTFLYFLNGVI</sequence>
<organism evidence="4 5">
    <name type="scientific">Heracleum sosnowskyi</name>
    <dbReference type="NCBI Taxonomy" id="360622"/>
    <lineage>
        <taxon>Eukaryota</taxon>
        <taxon>Viridiplantae</taxon>
        <taxon>Streptophyta</taxon>
        <taxon>Embryophyta</taxon>
        <taxon>Tracheophyta</taxon>
        <taxon>Spermatophyta</taxon>
        <taxon>Magnoliopsida</taxon>
        <taxon>eudicotyledons</taxon>
        <taxon>Gunneridae</taxon>
        <taxon>Pentapetalae</taxon>
        <taxon>asterids</taxon>
        <taxon>campanulids</taxon>
        <taxon>Apiales</taxon>
        <taxon>Apiaceae</taxon>
        <taxon>Apioideae</taxon>
        <taxon>apioid superclade</taxon>
        <taxon>Tordylieae</taxon>
        <taxon>Tordyliinae</taxon>
        <taxon>Heracleum</taxon>
    </lineage>
</organism>
<evidence type="ECO:0000313" key="4">
    <source>
        <dbReference type="EMBL" id="KAK1356070.1"/>
    </source>
</evidence>
<feature type="region of interest" description="Disordered" evidence="2">
    <location>
        <begin position="106"/>
        <end position="144"/>
    </location>
</feature>
<dbReference type="GO" id="GO:0004721">
    <property type="term" value="F:phosphoprotein phosphatase activity"/>
    <property type="evidence" value="ECO:0007669"/>
    <property type="project" value="UniProtKB-KW"/>
</dbReference>
<name>A0AAD8LZE6_9APIA</name>
<protein>
    <recommendedName>
        <fullName evidence="3">C2 tensin-type domain-containing protein</fullName>
    </recommendedName>
</protein>